<reference evidence="3" key="1">
    <citation type="submission" date="2017-07" db="EMBL/GenBank/DDBJ databases">
        <title>Taro Niue Genome Assembly and Annotation.</title>
        <authorList>
            <person name="Atibalentja N."/>
            <person name="Keating K."/>
            <person name="Fields C.J."/>
        </authorList>
    </citation>
    <scope>NUCLEOTIDE SEQUENCE</scope>
    <source>
        <strain evidence="3">Niue_2</strain>
        <tissue evidence="3">Leaf</tissue>
    </source>
</reference>
<keyword evidence="2" id="KW-0812">Transmembrane</keyword>
<dbReference type="Proteomes" id="UP000652761">
    <property type="component" value="Unassembled WGS sequence"/>
</dbReference>
<dbReference type="AlphaFoldDB" id="A0A843WVY7"/>
<gene>
    <name evidence="3" type="ORF">Taro_039506</name>
</gene>
<sequence>MHEAWTLTYTFLCTHSWKFTTRASFHTATVIASAKAVAAPAVAAAAAPTVAPATTSAVATTTTTLPAATAGSFVEEKRRISIFSCEICRQTEPSYRQIEHICRQITTICRQLRAKFQNPVLDEPVAVDNHLMAVDIHQFVILTSTIPLPIKSDTLLYCPNKLFSSFSWILNYYSIELNLLVIIYIQLWIILGHFQVNKKSLALKGRQGSARREGIRPRQANLGKQKGSSLPPATKSP</sequence>
<evidence type="ECO:0000256" key="2">
    <source>
        <dbReference type="SAM" id="Phobius"/>
    </source>
</evidence>
<name>A0A843WVY7_COLES</name>
<accession>A0A843WVY7</accession>
<comment type="caution">
    <text evidence="3">The sequence shown here is derived from an EMBL/GenBank/DDBJ whole genome shotgun (WGS) entry which is preliminary data.</text>
</comment>
<evidence type="ECO:0000313" key="3">
    <source>
        <dbReference type="EMBL" id="MQM06680.1"/>
    </source>
</evidence>
<feature type="region of interest" description="Disordered" evidence="1">
    <location>
        <begin position="208"/>
        <end position="237"/>
    </location>
</feature>
<dbReference type="EMBL" id="NMUH01003687">
    <property type="protein sequence ID" value="MQM06680.1"/>
    <property type="molecule type" value="Genomic_DNA"/>
</dbReference>
<organism evidence="3 4">
    <name type="scientific">Colocasia esculenta</name>
    <name type="common">Wild taro</name>
    <name type="synonym">Arum esculentum</name>
    <dbReference type="NCBI Taxonomy" id="4460"/>
    <lineage>
        <taxon>Eukaryota</taxon>
        <taxon>Viridiplantae</taxon>
        <taxon>Streptophyta</taxon>
        <taxon>Embryophyta</taxon>
        <taxon>Tracheophyta</taxon>
        <taxon>Spermatophyta</taxon>
        <taxon>Magnoliopsida</taxon>
        <taxon>Liliopsida</taxon>
        <taxon>Araceae</taxon>
        <taxon>Aroideae</taxon>
        <taxon>Colocasieae</taxon>
        <taxon>Colocasia</taxon>
    </lineage>
</organism>
<evidence type="ECO:0000313" key="4">
    <source>
        <dbReference type="Proteomes" id="UP000652761"/>
    </source>
</evidence>
<keyword evidence="4" id="KW-1185">Reference proteome</keyword>
<keyword evidence="2" id="KW-0472">Membrane</keyword>
<protein>
    <submittedName>
        <fullName evidence="3">Uncharacterized protein</fullName>
    </submittedName>
</protein>
<feature type="transmembrane region" description="Helical" evidence="2">
    <location>
        <begin position="168"/>
        <end position="191"/>
    </location>
</feature>
<proteinExistence type="predicted"/>
<evidence type="ECO:0000256" key="1">
    <source>
        <dbReference type="SAM" id="MobiDB-lite"/>
    </source>
</evidence>
<keyword evidence="2" id="KW-1133">Transmembrane helix</keyword>